<proteinExistence type="predicted"/>
<feature type="transmembrane region" description="Helical" evidence="1">
    <location>
        <begin position="150"/>
        <end position="170"/>
    </location>
</feature>
<keyword evidence="3" id="KW-1185">Reference proteome</keyword>
<keyword evidence="1" id="KW-1133">Transmembrane helix</keyword>
<dbReference type="PANTHER" id="PTHR33659">
    <property type="entry name" value="PROTEIN, PUTATIVE-RELATED-RELATED"/>
    <property type="match status" value="1"/>
</dbReference>
<name>A0A9Q1A241_SALPP</name>
<dbReference type="PANTHER" id="PTHR33659:SF6">
    <property type="entry name" value="ARABINOGALACTAN PEPTIDE"/>
    <property type="match status" value="1"/>
</dbReference>
<reference evidence="2" key="1">
    <citation type="submission" date="2022-11" db="EMBL/GenBank/DDBJ databases">
        <authorList>
            <person name="Hyden B.L."/>
            <person name="Feng K."/>
            <person name="Yates T."/>
            <person name="Jawdy S."/>
            <person name="Smart L.B."/>
            <person name="Muchero W."/>
        </authorList>
    </citation>
    <scope>NUCLEOTIDE SEQUENCE</scope>
    <source>
        <tissue evidence="2">Shoot tip</tissue>
    </source>
</reference>
<dbReference type="Proteomes" id="UP001151532">
    <property type="component" value="Chromosome 16"/>
</dbReference>
<dbReference type="OrthoDB" id="851643at2759"/>
<feature type="transmembrane region" description="Helical" evidence="1">
    <location>
        <begin position="116"/>
        <end position="138"/>
    </location>
</feature>
<organism evidence="2 3">
    <name type="scientific">Salix purpurea</name>
    <name type="common">Purple osier willow</name>
    <dbReference type="NCBI Taxonomy" id="77065"/>
    <lineage>
        <taxon>Eukaryota</taxon>
        <taxon>Viridiplantae</taxon>
        <taxon>Streptophyta</taxon>
        <taxon>Embryophyta</taxon>
        <taxon>Tracheophyta</taxon>
        <taxon>Spermatophyta</taxon>
        <taxon>Magnoliopsida</taxon>
        <taxon>eudicotyledons</taxon>
        <taxon>Gunneridae</taxon>
        <taxon>Pentapetalae</taxon>
        <taxon>rosids</taxon>
        <taxon>fabids</taxon>
        <taxon>Malpighiales</taxon>
        <taxon>Salicaceae</taxon>
        <taxon>Saliceae</taxon>
        <taxon>Salix</taxon>
    </lineage>
</organism>
<keyword evidence="1" id="KW-0472">Membrane</keyword>
<protein>
    <submittedName>
        <fullName evidence="2">Uncharacterized protein</fullName>
    </submittedName>
</protein>
<comment type="caution">
    <text evidence="2">The sequence shown here is derived from an EMBL/GenBank/DDBJ whole genome shotgun (WGS) entry which is preliminary data.</text>
</comment>
<accession>A0A9Q1A241</accession>
<dbReference type="EMBL" id="JAPFFK010000007">
    <property type="protein sequence ID" value="KAJ6755097.1"/>
    <property type="molecule type" value="Genomic_DNA"/>
</dbReference>
<reference evidence="2" key="2">
    <citation type="journal article" date="2023" name="Int. J. Mol. Sci.">
        <title>De Novo Assembly and Annotation of 11 Diverse Shrub Willow (Salix) Genomes Reveals Novel Gene Organization in Sex-Linked Regions.</title>
        <authorList>
            <person name="Hyden B."/>
            <person name="Feng K."/>
            <person name="Yates T.B."/>
            <person name="Jawdy S."/>
            <person name="Cereghino C."/>
            <person name="Smart L.B."/>
            <person name="Muchero W."/>
        </authorList>
    </citation>
    <scope>NUCLEOTIDE SEQUENCE</scope>
    <source>
        <tissue evidence="2">Shoot tip</tissue>
    </source>
</reference>
<gene>
    <name evidence="2" type="ORF">OIU79_027668</name>
</gene>
<evidence type="ECO:0000256" key="1">
    <source>
        <dbReference type="SAM" id="Phobius"/>
    </source>
</evidence>
<evidence type="ECO:0000313" key="2">
    <source>
        <dbReference type="EMBL" id="KAJ6755097.1"/>
    </source>
</evidence>
<keyword evidence="1" id="KW-0812">Transmembrane</keyword>
<evidence type="ECO:0000313" key="3">
    <source>
        <dbReference type="Proteomes" id="UP001151532"/>
    </source>
</evidence>
<sequence length="172" mass="18489">MCRSNRDFIVFRHSSAHQKIVTIKSVNALSDALSKSEPIIIFPDHAGSKHTKLPLLAGIETCKHGTAVPGFVLGSHKTLINTPAQKLAHIQHRIFSCAIHILLSVFMAELPSTFRAMAIFFVVAMYAATVTAQDLAMAPAPAMDRGAACSLGRSGAVFCSTLLLSLLALLRH</sequence>
<dbReference type="AlphaFoldDB" id="A0A9Q1A241"/>